<dbReference type="Gene3D" id="1.10.268.10">
    <property type="entry name" value="Topoisomerase, domain 3"/>
    <property type="match status" value="1"/>
</dbReference>
<keyword evidence="3" id="KW-0413">Isomerase</keyword>
<dbReference type="RefSeq" id="WP_074932275.1">
    <property type="nucleotide sequence ID" value="NZ_FORI01000007.1"/>
</dbReference>
<evidence type="ECO:0000256" key="1">
    <source>
        <dbReference type="ARBA" id="ARBA00000185"/>
    </source>
</evidence>
<dbReference type="InterPro" id="IPR013757">
    <property type="entry name" value="Topo_IIA_A_a_sf"/>
</dbReference>
<dbReference type="AlphaFoldDB" id="A0A1I3LM13"/>
<evidence type="ECO:0000256" key="2">
    <source>
        <dbReference type="ARBA" id="ARBA00023029"/>
    </source>
</evidence>
<protein>
    <submittedName>
        <fullName evidence="3">DNA gyrase/topoisomerase IV, subunit A</fullName>
    </submittedName>
</protein>
<dbReference type="EMBL" id="FORI01000007">
    <property type="protein sequence ID" value="SFI85752.1"/>
    <property type="molecule type" value="Genomic_DNA"/>
</dbReference>
<dbReference type="GO" id="GO:0003918">
    <property type="term" value="F:DNA topoisomerase type II (double strand cut, ATP-hydrolyzing) activity"/>
    <property type="evidence" value="ECO:0007669"/>
    <property type="project" value="UniProtKB-EC"/>
</dbReference>
<comment type="catalytic activity">
    <reaction evidence="1">
        <text>ATP-dependent breakage, passage and rejoining of double-stranded DNA.</text>
        <dbReference type="EC" id="5.6.2.2"/>
    </reaction>
</comment>
<gene>
    <name evidence="3" type="ORF">SAMN04487775_10771</name>
</gene>
<dbReference type="GO" id="GO:0003677">
    <property type="term" value="F:DNA binding"/>
    <property type="evidence" value="ECO:0007669"/>
    <property type="project" value="InterPro"/>
</dbReference>
<dbReference type="Proteomes" id="UP000182737">
    <property type="component" value="Unassembled WGS sequence"/>
</dbReference>
<reference evidence="4" key="1">
    <citation type="submission" date="2016-10" db="EMBL/GenBank/DDBJ databases">
        <authorList>
            <person name="Varghese N."/>
            <person name="Submissions S."/>
        </authorList>
    </citation>
    <scope>NUCLEOTIDE SEQUENCE [LARGE SCALE GENOMIC DNA]</scope>
    <source>
        <strain evidence="4">XBD1002</strain>
    </source>
</reference>
<proteinExistence type="predicted"/>
<sequence>MSESKEELCKYRLQLLNAIKIFLDNPHEIIDIGLQSQNSEDFKVKLQSKYGLTDEQAQCIADVQIKRITQLLKKDFQNELKELQALQTSV</sequence>
<organism evidence="3 4">
    <name type="scientific">Treponema bryantii</name>
    <dbReference type="NCBI Taxonomy" id="163"/>
    <lineage>
        <taxon>Bacteria</taxon>
        <taxon>Pseudomonadati</taxon>
        <taxon>Spirochaetota</taxon>
        <taxon>Spirochaetia</taxon>
        <taxon>Spirochaetales</taxon>
        <taxon>Treponemataceae</taxon>
        <taxon>Treponema</taxon>
    </lineage>
</organism>
<evidence type="ECO:0000313" key="4">
    <source>
        <dbReference type="Proteomes" id="UP000182737"/>
    </source>
</evidence>
<name>A0A1I3LM13_9SPIR</name>
<keyword evidence="4" id="KW-1185">Reference proteome</keyword>
<dbReference type="GO" id="GO:0005524">
    <property type="term" value="F:ATP binding"/>
    <property type="evidence" value="ECO:0007669"/>
    <property type="project" value="InterPro"/>
</dbReference>
<keyword evidence="2" id="KW-0799">Topoisomerase</keyword>
<accession>A0A1I3LM13</accession>
<dbReference type="InterPro" id="IPR013760">
    <property type="entry name" value="Topo_IIA-like_dom_sf"/>
</dbReference>
<dbReference type="SUPFAM" id="SSF56719">
    <property type="entry name" value="Type II DNA topoisomerase"/>
    <property type="match status" value="1"/>
</dbReference>
<evidence type="ECO:0000313" key="3">
    <source>
        <dbReference type="EMBL" id="SFI85752.1"/>
    </source>
</evidence>